<dbReference type="SUPFAM" id="SSF53137">
    <property type="entry name" value="Translational machinery components"/>
    <property type="match status" value="1"/>
</dbReference>
<dbReference type="InterPro" id="IPR042226">
    <property type="entry name" value="eFR1_2_sf"/>
</dbReference>
<gene>
    <name evidence="2" type="ORF">C8D78_0341</name>
</gene>
<proteinExistence type="predicted"/>
<dbReference type="AlphaFoldDB" id="A0A495FM06"/>
<dbReference type="NCBIfam" id="NF041024">
    <property type="entry name" value="acVLRF1_NCBI"/>
    <property type="match status" value="1"/>
</dbReference>
<evidence type="ECO:0000313" key="3">
    <source>
        <dbReference type="Proteomes" id="UP000276055"/>
    </source>
</evidence>
<dbReference type="OrthoDB" id="3728778at2"/>
<accession>A0A495FM06</accession>
<dbReference type="Proteomes" id="UP000276055">
    <property type="component" value="Unassembled WGS sequence"/>
</dbReference>
<comment type="caution">
    <text evidence="2">The sequence shown here is derived from an EMBL/GenBank/DDBJ whole genome shotgun (WGS) entry which is preliminary data.</text>
</comment>
<dbReference type="EMBL" id="RBIR01000001">
    <property type="protein sequence ID" value="RKR30022.1"/>
    <property type="molecule type" value="Genomic_DNA"/>
</dbReference>
<evidence type="ECO:0000259" key="1">
    <source>
        <dbReference type="Pfam" id="PF18859"/>
    </source>
</evidence>
<dbReference type="RefSeq" id="WP_120950139.1">
    <property type="nucleotide sequence ID" value="NZ_RBIR01000001.1"/>
</dbReference>
<dbReference type="Gene3D" id="3.30.420.60">
    <property type="entry name" value="eRF1 domain 2"/>
    <property type="match status" value="1"/>
</dbReference>
<dbReference type="InterPro" id="IPR040783">
    <property type="entry name" value="VLRF1"/>
</dbReference>
<reference evidence="2 3" key="1">
    <citation type="submission" date="2018-10" db="EMBL/GenBank/DDBJ databases">
        <title>Genomic Encyclopedia of Type Strains, Phase IV (KMG-IV): sequencing the most valuable type-strain genomes for metagenomic binning, comparative biology and taxonomic classification.</title>
        <authorList>
            <person name="Goeker M."/>
        </authorList>
    </citation>
    <scope>NUCLEOTIDE SEQUENCE [LARGE SCALE GENOMIC DNA]</scope>
    <source>
        <strain evidence="2 3">DSM 25586</strain>
    </source>
</reference>
<organism evidence="2 3">
    <name type="scientific">Arthrobacter oryzae</name>
    <dbReference type="NCBI Taxonomy" id="409290"/>
    <lineage>
        <taxon>Bacteria</taxon>
        <taxon>Bacillati</taxon>
        <taxon>Actinomycetota</taxon>
        <taxon>Actinomycetes</taxon>
        <taxon>Micrococcales</taxon>
        <taxon>Micrococcaceae</taxon>
        <taxon>Arthrobacter</taxon>
    </lineage>
</organism>
<dbReference type="Pfam" id="PF18859">
    <property type="entry name" value="acVLRF1"/>
    <property type="match status" value="1"/>
</dbReference>
<sequence length="215" mass="22439">MSSPESRVAFVSGGRLAGWVERFAASHGAVVEDELDAGLRLSAADGAVALLQAPWPVDGRPGRGGDAVTRLAALAGQPRTIGTVLVRRGGYSVAVVSGGAVLASKTGTRHVQSRTAAGGWSQQRFARRRANQADALVEAVAEHAGRIFAPHPIEYLAPGGDRTLADQVLAEPVLKRYAGLPRLAFLDVPDPRAAVLKKAAAELCSVRILVTDPVQ</sequence>
<evidence type="ECO:0000313" key="2">
    <source>
        <dbReference type="EMBL" id="RKR30022.1"/>
    </source>
</evidence>
<name>A0A495FM06_9MICC</name>
<feature type="domain" description="Actinobacteria/chloroflexi VLRF1 release factor" evidence="1">
    <location>
        <begin position="79"/>
        <end position="208"/>
    </location>
</feature>
<protein>
    <recommendedName>
        <fullName evidence="1">Actinobacteria/chloroflexi VLRF1 release factor domain-containing protein</fullName>
    </recommendedName>
</protein>